<keyword evidence="1" id="KW-0812">Transmembrane</keyword>
<dbReference type="Proteomes" id="UP001501588">
    <property type="component" value="Unassembled WGS sequence"/>
</dbReference>
<sequence length="47" mass="4634">MADRREGDAARGGRAAVLAVAALHWAAVASLAGAFVGAGIALWSGLE</sequence>
<protein>
    <submittedName>
        <fullName evidence="2">Uncharacterized protein</fullName>
    </submittedName>
</protein>
<proteinExistence type="predicted"/>
<keyword evidence="1" id="KW-1133">Transmembrane helix</keyword>
<feature type="transmembrane region" description="Helical" evidence="1">
    <location>
        <begin position="15"/>
        <end position="43"/>
    </location>
</feature>
<evidence type="ECO:0000313" key="2">
    <source>
        <dbReference type="EMBL" id="GAA0571058.1"/>
    </source>
</evidence>
<organism evidence="2 3">
    <name type="scientific">Craurococcus roseus</name>
    <dbReference type="NCBI Taxonomy" id="77585"/>
    <lineage>
        <taxon>Bacteria</taxon>
        <taxon>Pseudomonadati</taxon>
        <taxon>Pseudomonadota</taxon>
        <taxon>Alphaproteobacteria</taxon>
        <taxon>Acetobacterales</taxon>
        <taxon>Acetobacteraceae</taxon>
        <taxon>Craurococcus</taxon>
    </lineage>
</organism>
<accession>A0ABN1EPB1</accession>
<reference evidence="2 3" key="1">
    <citation type="journal article" date="2019" name="Int. J. Syst. Evol. Microbiol.">
        <title>The Global Catalogue of Microorganisms (GCM) 10K type strain sequencing project: providing services to taxonomists for standard genome sequencing and annotation.</title>
        <authorList>
            <consortium name="The Broad Institute Genomics Platform"/>
            <consortium name="The Broad Institute Genome Sequencing Center for Infectious Disease"/>
            <person name="Wu L."/>
            <person name="Ma J."/>
        </authorList>
    </citation>
    <scope>NUCLEOTIDE SEQUENCE [LARGE SCALE GENOMIC DNA]</scope>
    <source>
        <strain evidence="2 3">JCM 9933</strain>
    </source>
</reference>
<keyword evidence="3" id="KW-1185">Reference proteome</keyword>
<dbReference type="RefSeq" id="WP_343893771.1">
    <property type="nucleotide sequence ID" value="NZ_BAAAFZ010000008.1"/>
</dbReference>
<comment type="caution">
    <text evidence="2">The sequence shown here is derived from an EMBL/GenBank/DDBJ whole genome shotgun (WGS) entry which is preliminary data.</text>
</comment>
<evidence type="ECO:0000256" key="1">
    <source>
        <dbReference type="SAM" id="Phobius"/>
    </source>
</evidence>
<keyword evidence="1" id="KW-0472">Membrane</keyword>
<dbReference type="EMBL" id="BAAAFZ010000008">
    <property type="protein sequence ID" value="GAA0571058.1"/>
    <property type="molecule type" value="Genomic_DNA"/>
</dbReference>
<evidence type="ECO:0000313" key="3">
    <source>
        <dbReference type="Proteomes" id="UP001501588"/>
    </source>
</evidence>
<name>A0ABN1EPB1_9PROT</name>
<gene>
    <name evidence="2" type="ORF">GCM10009416_07070</name>
</gene>